<dbReference type="GO" id="GO:0000723">
    <property type="term" value="P:telomere maintenance"/>
    <property type="evidence" value="ECO:0007669"/>
    <property type="project" value="TreeGrafter"/>
</dbReference>
<dbReference type="EMBL" id="MUJZ01007714">
    <property type="protein sequence ID" value="OTF82592.1"/>
    <property type="molecule type" value="Genomic_DNA"/>
</dbReference>
<evidence type="ECO:0000256" key="1">
    <source>
        <dbReference type="ARBA" id="ARBA00004123"/>
    </source>
</evidence>
<organism evidence="5 6">
    <name type="scientific">Euroglyphus maynei</name>
    <name type="common">Mayne's house dust mite</name>
    <dbReference type="NCBI Taxonomy" id="6958"/>
    <lineage>
        <taxon>Eukaryota</taxon>
        <taxon>Metazoa</taxon>
        <taxon>Ecdysozoa</taxon>
        <taxon>Arthropoda</taxon>
        <taxon>Chelicerata</taxon>
        <taxon>Arachnida</taxon>
        <taxon>Acari</taxon>
        <taxon>Acariformes</taxon>
        <taxon>Sarcoptiformes</taxon>
        <taxon>Astigmata</taxon>
        <taxon>Psoroptidia</taxon>
        <taxon>Analgoidea</taxon>
        <taxon>Pyroglyphidae</taxon>
        <taxon>Pyroglyphinae</taxon>
        <taxon>Euroglyphus</taxon>
    </lineage>
</organism>
<dbReference type="GO" id="GO:0004674">
    <property type="term" value="F:protein serine/threonine kinase activity"/>
    <property type="evidence" value="ECO:0007669"/>
    <property type="project" value="UniProtKB-KW"/>
</dbReference>
<keyword evidence="2" id="KW-0418">Kinase</keyword>
<keyword evidence="3" id="KW-0227">DNA damage</keyword>
<evidence type="ECO:0000313" key="6">
    <source>
        <dbReference type="Proteomes" id="UP000194236"/>
    </source>
</evidence>
<proteinExistence type="predicted"/>
<dbReference type="InterPro" id="IPR050517">
    <property type="entry name" value="DDR_Repair_Kinase"/>
</dbReference>
<comment type="subcellular location">
    <subcellularLocation>
        <location evidence="1">Nucleus</location>
    </subcellularLocation>
</comment>
<accession>A0A1Y3BP71</accession>
<dbReference type="PANTHER" id="PTHR11139:SF69">
    <property type="entry name" value="SERINE_THREONINE-PROTEIN KINASE ATR"/>
    <property type="match status" value="1"/>
</dbReference>
<evidence type="ECO:0000256" key="4">
    <source>
        <dbReference type="ARBA" id="ARBA00023242"/>
    </source>
</evidence>
<sequence>MSSSDNDQQSSNILTLQDKFFDSILNVEQSLFPSWQQQMLEATWKLNEWDLSLNCDSQLNNNHLNNSSIQNHRTHGTGGIGEILFAMHKQESPFLIDSKLSDVRQNFQIHLNAALLTNSFIAYNRTYDRSILQLHIIHDIQQFVTVIYNRLLMIDDDNQQSNYSHENNQSVEQLQNNFHEILTEWRNRNQLINEGQQRQQIIDVQRALIQLFLRFENKIGQQMCCNLREELFRFQHDSLRCSLQSGRLDRAAISLADIFKIRDELSQRSSWKISDNESVDFLLDHAQVLWNQNQRTKSIELLKTELQKRYHTIQHQCYLESLKNITPMPQQDLYKLSNMLDLNLTGTQINQMSGSGNVLLSSFTNGENRGGGMRASARSRNHDETVQISHTEENLLNYGRIQLQIAKYSEYGGRLDSDALMILYKSVTISCPQWEEAHFHLAMFYRRLYRQYQNVNPLLDSKTTFLVGKTNEILDLKVRTIKSICDSLRFGTYKFVRLSLPILLNIWFHMGYEKIQYQNRLRTTQDQRFL</sequence>
<keyword evidence="2" id="KW-0808">Transferase</keyword>
<evidence type="ECO:0000256" key="3">
    <source>
        <dbReference type="ARBA" id="ARBA00022763"/>
    </source>
</evidence>
<keyword evidence="2" id="KW-0723">Serine/threonine-protein kinase</keyword>
<dbReference type="OrthoDB" id="6536651at2759"/>
<keyword evidence="6" id="KW-1185">Reference proteome</keyword>
<dbReference type="AlphaFoldDB" id="A0A1Y3BP71"/>
<dbReference type="GO" id="GO:0006281">
    <property type="term" value="P:DNA repair"/>
    <property type="evidence" value="ECO:0007669"/>
    <property type="project" value="TreeGrafter"/>
</dbReference>
<dbReference type="GO" id="GO:0005634">
    <property type="term" value="C:nucleus"/>
    <property type="evidence" value="ECO:0007669"/>
    <property type="project" value="UniProtKB-SubCell"/>
</dbReference>
<protein>
    <submittedName>
        <fullName evidence="5">Uncharacterized protein</fullName>
    </submittedName>
</protein>
<comment type="caution">
    <text evidence="5">The sequence shown here is derived from an EMBL/GenBank/DDBJ whole genome shotgun (WGS) entry which is preliminary data.</text>
</comment>
<dbReference type="PANTHER" id="PTHR11139">
    <property type="entry name" value="ATAXIA TELANGIECTASIA MUTATED ATM -RELATED"/>
    <property type="match status" value="1"/>
</dbReference>
<dbReference type="Proteomes" id="UP000194236">
    <property type="component" value="Unassembled WGS sequence"/>
</dbReference>
<dbReference type="GO" id="GO:0000077">
    <property type="term" value="P:DNA damage checkpoint signaling"/>
    <property type="evidence" value="ECO:0007669"/>
    <property type="project" value="TreeGrafter"/>
</dbReference>
<evidence type="ECO:0000256" key="2">
    <source>
        <dbReference type="ARBA" id="ARBA00022527"/>
    </source>
</evidence>
<reference evidence="5 6" key="1">
    <citation type="submission" date="2017-03" db="EMBL/GenBank/DDBJ databases">
        <title>Genome Survey of Euroglyphus maynei.</title>
        <authorList>
            <person name="Arlian L.G."/>
            <person name="Morgan M.S."/>
            <person name="Rider S.D."/>
        </authorList>
    </citation>
    <scope>NUCLEOTIDE SEQUENCE [LARGE SCALE GENOMIC DNA]</scope>
    <source>
        <strain evidence="5">Arlian Lab</strain>
        <tissue evidence="5">Whole body</tissue>
    </source>
</reference>
<keyword evidence="4" id="KW-0539">Nucleus</keyword>
<gene>
    <name evidence="5" type="ORF">BLA29_001957</name>
</gene>
<evidence type="ECO:0000313" key="5">
    <source>
        <dbReference type="EMBL" id="OTF82592.1"/>
    </source>
</evidence>
<name>A0A1Y3BP71_EURMA</name>
<dbReference type="GO" id="GO:0005694">
    <property type="term" value="C:chromosome"/>
    <property type="evidence" value="ECO:0007669"/>
    <property type="project" value="TreeGrafter"/>
</dbReference>